<organism evidence="1 2">
    <name type="scientific">Rhodococcus olei</name>
    <dbReference type="NCBI Taxonomy" id="2161675"/>
    <lineage>
        <taxon>Bacteria</taxon>
        <taxon>Bacillati</taxon>
        <taxon>Actinomycetota</taxon>
        <taxon>Actinomycetes</taxon>
        <taxon>Mycobacteriales</taxon>
        <taxon>Nocardiaceae</taxon>
        <taxon>Rhodococcus</taxon>
    </lineage>
</organism>
<sequence>MQTSSLLSIIARIHPQVWDAIVPHGPGIRERSDRASLNPQPLPPSDRYLIGAAEMAHDVARIAVESEMRGQSSSMLGELVDDWCATPWPRRWPWPWPGPRPNEDIEDGPLPEPWVVQTGRVVGAIVFASVGSRLAKGELAAAFLDGADRLTEAAVLDRR</sequence>
<evidence type="ECO:0000313" key="1">
    <source>
        <dbReference type="EMBL" id="GAA4491568.1"/>
    </source>
</evidence>
<proteinExistence type="predicted"/>
<dbReference type="EMBL" id="BAABFB010000094">
    <property type="protein sequence ID" value="GAA4491568.1"/>
    <property type="molecule type" value="Genomic_DNA"/>
</dbReference>
<protein>
    <submittedName>
        <fullName evidence="1">Uncharacterized protein</fullName>
    </submittedName>
</protein>
<comment type="caution">
    <text evidence="1">The sequence shown here is derived from an EMBL/GenBank/DDBJ whole genome shotgun (WGS) entry which is preliminary data.</text>
</comment>
<dbReference type="RefSeq" id="WP_345353537.1">
    <property type="nucleotide sequence ID" value="NZ_BAABFB010000094.1"/>
</dbReference>
<reference evidence="2" key="1">
    <citation type="journal article" date="2019" name="Int. J. Syst. Evol. Microbiol.">
        <title>The Global Catalogue of Microorganisms (GCM) 10K type strain sequencing project: providing services to taxonomists for standard genome sequencing and annotation.</title>
        <authorList>
            <consortium name="The Broad Institute Genomics Platform"/>
            <consortium name="The Broad Institute Genome Sequencing Center for Infectious Disease"/>
            <person name="Wu L."/>
            <person name="Ma J."/>
        </authorList>
    </citation>
    <scope>NUCLEOTIDE SEQUENCE [LARGE SCALE GENOMIC DNA]</scope>
    <source>
        <strain evidence="2">JCM 32206</strain>
    </source>
</reference>
<keyword evidence="2" id="KW-1185">Reference proteome</keyword>
<accession>A0ABP8PRK4</accession>
<gene>
    <name evidence="1" type="ORF">GCM10023094_56140</name>
</gene>
<name>A0ABP8PRK4_9NOCA</name>
<evidence type="ECO:0000313" key="2">
    <source>
        <dbReference type="Proteomes" id="UP001501183"/>
    </source>
</evidence>
<dbReference type="Proteomes" id="UP001501183">
    <property type="component" value="Unassembled WGS sequence"/>
</dbReference>